<accession>A0A323TGK4</accession>
<dbReference type="InterPro" id="IPR036249">
    <property type="entry name" value="Thioredoxin-like_sf"/>
</dbReference>
<dbReference type="SUPFAM" id="SSF52833">
    <property type="entry name" value="Thioredoxin-like"/>
    <property type="match status" value="1"/>
</dbReference>
<dbReference type="CDD" id="cd02947">
    <property type="entry name" value="TRX_family"/>
    <property type="match status" value="1"/>
</dbReference>
<organism evidence="2 3">
    <name type="scientific">Salipaludibacillus keqinensis</name>
    <dbReference type="NCBI Taxonomy" id="2045207"/>
    <lineage>
        <taxon>Bacteria</taxon>
        <taxon>Bacillati</taxon>
        <taxon>Bacillota</taxon>
        <taxon>Bacilli</taxon>
        <taxon>Bacillales</taxon>
        <taxon>Bacillaceae</taxon>
    </lineage>
</organism>
<dbReference type="AlphaFoldDB" id="A0A323TGK4"/>
<gene>
    <name evidence="2" type="ORF">CR194_10585</name>
</gene>
<evidence type="ECO:0000259" key="1">
    <source>
        <dbReference type="Pfam" id="PF00085"/>
    </source>
</evidence>
<dbReference type="OrthoDB" id="32134at2"/>
<dbReference type="EMBL" id="PDOD01000002">
    <property type="protein sequence ID" value="PYZ93600.1"/>
    <property type="molecule type" value="Genomic_DNA"/>
</dbReference>
<dbReference type="Proteomes" id="UP000248214">
    <property type="component" value="Unassembled WGS sequence"/>
</dbReference>
<proteinExistence type="predicted"/>
<keyword evidence="3" id="KW-1185">Reference proteome</keyword>
<evidence type="ECO:0000313" key="3">
    <source>
        <dbReference type="Proteomes" id="UP000248214"/>
    </source>
</evidence>
<reference evidence="2 3" key="1">
    <citation type="submission" date="2017-10" db="EMBL/GenBank/DDBJ databases">
        <title>Bacillus sp. nov., a halophilic bacterium isolated from a Keqin Lake.</title>
        <authorList>
            <person name="Wang H."/>
        </authorList>
    </citation>
    <scope>NUCLEOTIDE SEQUENCE [LARGE SCALE GENOMIC DNA]</scope>
    <source>
        <strain evidence="2 3">KQ-12</strain>
    </source>
</reference>
<dbReference type="Pfam" id="PF00085">
    <property type="entry name" value="Thioredoxin"/>
    <property type="match status" value="1"/>
</dbReference>
<name>A0A323TGK4_9BACI</name>
<feature type="domain" description="Thioredoxin" evidence="1">
    <location>
        <begin position="59"/>
        <end position="144"/>
    </location>
</feature>
<evidence type="ECO:0000313" key="2">
    <source>
        <dbReference type="EMBL" id="PYZ93600.1"/>
    </source>
</evidence>
<dbReference type="Gene3D" id="3.40.30.10">
    <property type="entry name" value="Glutaredoxin"/>
    <property type="match status" value="1"/>
</dbReference>
<protein>
    <submittedName>
        <fullName evidence="2">Thiol reductase thioredoxin</fullName>
    </submittedName>
</protein>
<dbReference type="InterPro" id="IPR013766">
    <property type="entry name" value="Thioredoxin_domain"/>
</dbReference>
<comment type="caution">
    <text evidence="2">The sequence shown here is derived from an EMBL/GenBank/DDBJ whole genome shotgun (WGS) entry which is preliminary data.</text>
</comment>
<dbReference type="RefSeq" id="WP_110609632.1">
    <property type="nucleotide sequence ID" value="NZ_PDOD01000002.1"/>
</dbReference>
<sequence length="157" mass="18160">MKKVIIFGSVIVLLFVAIAFLTSYQNQQQAEGNPFEKDRLHSETIDQLDDPHYQNIILPEELDEKLANEEDVTVYFYSGQCEFCNEATPILVPKAEEMDVDLKLYNILEFDQGWNDYNIEATPSIVHYENGEEAARYEGLFDEETYGQIFQQISDSE</sequence>